<evidence type="ECO:0000256" key="2">
    <source>
        <dbReference type="SAM" id="MobiDB-lite"/>
    </source>
</evidence>
<evidence type="ECO:0000256" key="3">
    <source>
        <dbReference type="SAM" id="SignalP"/>
    </source>
</evidence>
<dbReference type="KEGG" id="stir:DDW44_29440"/>
<feature type="signal peptide" evidence="3">
    <location>
        <begin position="1"/>
        <end position="26"/>
    </location>
</feature>
<evidence type="ECO:0000313" key="5">
    <source>
        <dbReference type="Proteomes" id="UP000244900"/>
    </source>
</evidence>
<gene>
    <name evidence="4" type="ORF">DDW44_29440</name>
</gene>
<name>A0A2S1T1H9_9ACTN</name>
<dbReference type="RefSeq" id="WP_108908385.1">
    <property type="nucleotide sequence ID" value="NZ_CP029188.1"/>
</dbReference>
<dbReference type="GO" id="GO:0016787">
    <property type="term" value="F:hydrolase activity"/>
    <property type="evidence" value="ECO:0007669"/>
    <property type="project" value="UniProtKB-KW"/>
</dbReference>
<evidence type="ECO:0000313" key="4">
    <source>
        <dbReference type="EMBL" id="AWI32466.1"/>
    </source>
</evidence>
<keyword evidence="5" id="KW-1185">Reference proteome</keyword>
<reference evidence="4 5" key="1">
    <citation type="submission" date="2018-05" db="EMBL/GenBank/DDBJ databases">
        <title>Complete genome sequence of sponge-derived Streptomyces sp. HNM0039.</title>
        <authorList>
            <person name="Huang X."/>
            <person name="Zhou S."/>
        </authorList>
    </citation>
    <scope>NUCLEOTIDE SEQUENCE [LARGE SCALE GENOMIC DNA]</scope>
    <source>
        <strain evidence="4 5">HNM0039</strain>
    </source>
</reference>
<dbReference type="Gene3D" id="2.40.260.10">
    <property type="entry name" value="Sortase"/>
    <property type="match status" value="1"/>
</dbReference>
<dbReference type="AlphaFoldDB" id="A0A2S1T1H9"/>
<dbReference type="Proteomes" id="UP000244900">
    <property type="component" value="Chromosome"/>
</dbReference>
<dbReference type="InterPro" id="IPR005754">
    <property type="entry name" value="Sortase"/>
</dbReference>
<feature type="compositionally biased region" description="Low complexity" evidence="2">
    <location>
        <begin position="95"/>
        <end position="106"/>
    </location>
</feature>
<dbReference type="Pfam" id="PF04203">
    <property type="entry name" value="Sortase"/>
    <property type="match status" value="1"/>
</dbReference>
<feature type="region of interest" description="Disordered" evidence="2">
    <location>
        <begin position="26"/>
        <end position="123"/>
    </location>
</feature>
<dbReference type="SUPFAM" id="SSF63817">
    <property type="entry name" value="Sortase"/>
    <property type="match status" value="1"/>
</dbReference>
<proteinExistence type="predicted"/>
<dbReference type="InterPro" id="IPR023365">
    <property type="entry name" value="Sortase_dom-sf"/>
</dbReference>
<accession>A0A2S1T1H9</accession>
<dbReference type="EMBL" id="CP029188">
    <property type="protein sequence ID" value="AWI32466.1"/>
    <property type="molecule type" value="Genomic_DNA"/>
</dbReference>
<dbReference type="PROSITE" id="PS51257">
    <property type="entry name" value="PROKAR_LIPOPROTEIN"/>
    <property type="match status" value="1"/>
</dbReference>
<dbReference type="OrthoDB" id="4214240at2"/>
<evidence type="ECO:0000256" key="1">
    <source>
        <dbReference type="ARBA" id="ARBA00022801"/>
    </source>
</evidence>
<protein>
    <submittedName>
        <fullName evidence="4">Sortase</fullName>
    </submittedName>
</protein>
<dbReference type="InterPro" id="IPR042003">
    <property type="entry name" value="Sortase_E"/>
</dbReference>
<sequence length="285" mass="28734">MHAARAVPTTLAGALVAVLAAGCSPAAGDARTSGKPAAVPGTFPAAAPVASSALPGASSGTASASEPRPVTSPITSPSTSPSTAPSTSVPPPAALQPGAAPPASAAPEPPGSTRTRPAELSIPSIGVTGLRVVPYEGTTDDWPGTRIQNRGVAASPYGERGGVGPGEIGNYLVTAHRLSAGGPLRDLPSLEIGDVVLVTSGGKVYEYRITAHRTTSFRSARSLAEQRAAVPGFPGRTATRPMITISTCATPEDNAAGNFWRDDRDNPEHRIDRVGVLTGVRETTG</sequence>
<dbReference type="CDD" id="cd05830">
    <property type="entry name" value="Sortase_E"/>
    <property type="match status" value="1"/>
</dbReference>
<keyword evidence="3" id="KW-0732">Signal</keyword>
<feature type="compositionally biased region" description="Low complexity" evidence="2">
    <location>
        <begin position="44"/>
        <end position="87"/>
    </location>
</feature>
<keyword evidence="1" id="KW-0378">Hydrolase</keyword>
<feature type="chain" id="PRO_5015459306" evidence="3">
    <location>
        <begin position="27"/>
        <end position="285"/>
    </location>
</feature>
<organism evidence="4 5">
    <name type="scientific">Streptomyces tirandamycinicus</name>
    <dbReference type="NCBI Taxonomy" id="2174846"/>
    <lineage>
        <taxon>Bacteria</taxon>
        <taxon>Bacillati</taxon>
        <taxon>Actinomycetota</taxon>
        <taxon>Actinomycetes</taxon>
        <taxon>Kitasatosporales</taxon>
        <taxon>Streptomycetaceae</taxon>
        <taxon>Streptomyces</taxon>
    </lineage>
</organism>